<dbReference type="Pfam" id="PF05236">
    <property type="entry name" value="TAF4"/>
    <property type="match status" value="1"/>
</dbReference>
<dbReference type="GO" id="GO:0003677">
    <property type="term" value="F:DNA binding"/>
    <property type="evidence" value="ECO:0007669"/>
    <property type="project" value="TreeGrafter"/>
</dbReference>
<evidence type="ECO:0000256" key="7">
    <source>
        <dbReference type="ARBA" id="ARBA00025346"/>
    </source>
</evidence>
<dbReference type="GO" id="GO:0016251">
    <property type="term" value="F:RNA polymerase II general transcription initiation factor activity"/>
    <property type="evidence" value="ECO:0007669"/>
    <property type="project" value="TreeGrafter"/>
</dbReference>
<evidence type="ECO:0000256" key="2">
    <source>
        <dbReference type="ARBA" id="ARBA00006178"/>
    </source>
</evidence>
<organism evidence="11 12">
    <name type="scientific">Saccharomyces arboricola (strain H-6 / AS 2.3317 / CBS 10644)</name>
    <name type="common">Yeast</name>
    <dbReference type="NCBI Taxonomy" id="1160507"/>
    <lineage>
        <taxon>Eukaryota</taxon>
        <taxon>Fungi</taxon>
        <taxon>Dikarya</taxon>
        <taxon>Ascomycota</taxon>
        <taxon>Saccharomycotina</taxon>
        <taxon>Saccharomycetes</taxon>
        <taxon>Saccharomycetales</taxon>
        <taxon>Saccharomycetaceae</taxon>
        <taxon>Saccharomyces</taxon>
    </lineage>
</organism>
<dbReference type="PANTHER" id="PTHR15138:SF14">
    <property type="entry name" value="TRANSCRIPTION INITIATION FACTOR TFIID SUBUNIT 4"/>
    <property type="match status" value="1"/>
</dbReference>
<keyword evidence="6" id="KW-0539">Nucleus</keyword>
<dbReference type="Proteomes" id="UP000006968">
    <property type="component" value="Chromosome XIII"/>
</dbReference>
<protein>
    <recommendedName>
        <fullName evidence="3">Transcription initiation factor TFIID subunit 4</fullName>
    </recommendedName>
    <alternativeName>
        <fullName evidence="8">TBP-associated factor 4</fullName>
    </alternativeName>
</protein>
<dbReference type="GO" id="GO:0005669">
    <property type="term" value="C:transcription factor TFIID complex"/>
    <property type="evidence" value="ECO:0007669"/>
    <property type="project" value="InterPro"/>
</dbReference>
<evidence type="ECO:0000256" key="9">
    <source>
        <dbReference type="SAM" id="MobiDB-lite"/>
    </source>
</evidence>
<dbReference type="AlphaFoldDB" id="J8PJY0"/>
<evidence type="ECO:0000256" key="5">
    <source>
        <dbReference type="ARBA" id="ARBA00023163"/>
    </source>
</evidence>
<gene>
    <name evidence="11" type="ORF">SU7_2497</name>
</gene>
<proteinExistence type="inferred from homology"/>
<feature type="region of interest" description="Disordered" evidence="9">
    <location>
        <begin position="1"/>
        <end position="144"/>
    </location>
</feature>
<sequence>MPSSPKRPSDGSGEPASSKPKYQTTVPETKPAFNLSSDKASNLSQGFPSATQIVPTTDTSIIRNNPVGRTDDLSLPRNTPPTTNLRIESNTDTKDTLSSPVGLALPKKDDKKKSKGISKTDSKDSAGKLSASSGQGAQQQSDPNKMQDVLFSAGIDVKEEEALLNSSINASKSQVQTNNVRVPKHLPFLHPEQVSNYMKRVGKEQNFSLTFTKNPEILSMMSSACENYMRDILTNAIVISRHRRKAVKINSGRRSEISMALRAIALIQKKEEERRVKKRIALGLEKEDYENKIDSEETLHRASNVTAGLRAGSKKQYGWLTSSVNKPTSLGAKSSGKVASDITARGESGLKFREAREEPGIVMRDLLFALENRRNGVQTIVSKGYAKIRD</sequence>
<keyword evidence="5" id="KW-0804">Transcription</keyword>
<feature type="domain" description="Transcription initiation factor TFIID component TAF4 C-terminal" evidence="10">
    <location>
        <begin position="146"/>
        <end position="385"/>
    </location>
</feature>
<dbReference type="EMBL" id="ALIE01000149">
    <property type="protein sequence ID" value="EJS42430.1"/>
    <property type="molecule type" value="Genomic_DNA"/>
</dbReference>
<keyword evidence="4" id="KW-0805">Transcription regulation</keyword>
<feature type="compositionally biased region" description="Low complexity" evidence="9">
    <location>
        <begin position="130"/>
        <end position="141"/>
    </location>
</feature>
<feature type="compositionally biased region" description="Basic and acidic residues" evidence="9">
    <location>
        <begin position="106"/>
        <end position="126"/>
    </location>
</feature>
<comment type="function">
    <text evidence="7">Functions as a component of the DNA-binding general transcription factor complex TFIID. Binding of TFIID to a promoter (with or without TATA element) is the initial step in pre-initiation complex (PIC) formation. TFIID plays a key role in the regulation of gene expression by RNA polymerase II through different activities such as transcription activator interaction, core promoter recognition and selectivity, TFIIA and TFIIB interaction, chromatin modification (histone acetylation by TAF1), facilitation of DNA opening and initiation of transcription.</text>
</comment>
<dbReference type="InterPro" id="IPR007900">
    <property type="entry name" value="TAF4_C"/>
</dbReference>
<evidence type="ECO:0000256" key="6">
    <source>
        <dbReference type="ARBA" id="ARBA00023242"/>
    </source>
</evidence>
<dbReference type="OrthoDB" id="21060at2759"/>
<dbReference type="PANTHER" id="PTHR15138">
    <property type="entry name" value="TRANSCRIPTION INITIATION FACTOR TFIID SUBUNIT 4"/>
    <property type="match status" value="1"/>
</dbReference>
<accession>J8PJY0</accession>
<evidence type="ECO:0000313" key="12">
    <source>
        <dbReference type="Proteomes" id="UP000006968"/>
    </source>
</evidence>
<dbReference type="CDD" id="cd08045">
    <property type="entry name" value="HFD_TAF4"/>
    <property type="match status" value="1"/>
</dbReference>
<evidence type="ECO:0000256" key="4">
    <source>
        <dbReference type="ARBA" id="ARBA00023015"/>
    </source>
</evidence>
<evidence type="ECO:0000256" key="8">
    <source>
        <dbReference type="ARBA" id="ARBA00031747"/>
    </source>
</evidence>
<dbReference type="HOGENOM" id="CLU_036634_0_0_1"/>
<evidence type="ECO:0000313" key="11">
    <source>
        <dbReference type="EMBL" id="EJS42430.1"/>
    </source>
</evidence>
<evidence type="ECO:0000259" key="10">
    <source>
        <dbReference type="Pfam" id="PF05236"/>
    </source>
</evidence>
<evidence type="ECO:0000256" key="3">
    <source>
        <dbReference type="ARBA" id="ARBA00017306"/>
    </source>
</evidence>
<comment type="similarity">
    <text evidence="2">Belongs to the TAF4 family.</text>
</comment>
<keyword evidence="12" id="KW-1185">Reference proteome</keyword>
<comment type="caution">
    <text evidence="11">The sequence shown here is derived from an EMBL/GenBank/DDBJ whole genome shotgun (WGS) entry which is preliminary data.</text>
</comment>
<name>J8PJY0_SACAR</name>
<dbReference type="InterPro" id="IPR045144">
    <property type="entry name" value="TAF4"/>
</dbReference>
<feature type="compositionally biased region" description="Polar residues" evidence="9">
    <location>
        <begin position="76"/>
        <end position="88"/>
    </location>
</feature>
<feature type="compositionally biased region" description="Polar residues" evidence="9">
    <location>
        <begin position="34"/>
        <end position="63"/>
    </location>
</feature>
<comment type="subcellular location">
    <subcellularLocation>
        <location evidence="1">Nucleus</location>
    </subcellularLocation>
</comment>
<evidence type="ECO:0000256" key="1">
    <source>
        <dbReference type="ARBA" id="ARBA00004123"/>
    </source>
</evidence>
<reference evidence="11 12" key="1">
    <citation type="journal article" date="2013" name="BMC Genomics">
        <title>High quality de novo sequencing and assembly of the Saccharomyces arboricolus genome.</title>
        <authorList>
            <person name="Liti G."/>
            <person name="Nguyen Ba A.N."/>
            <person name="Blythe M."/>
            <person name="Mueller C.A."/>
            <person name="Bergstroem A."/>
            <person name="Cubillos F.A."/>
            <person name="Dafhnis-Calas F."/>
            <person name="Khoshraftar S."/>
            <person name="Malla S."/>
            <person name="Mehta N."/>
            <person name="Siow C.C."/>
            <person name="Warringer J."/>
            <person name="Moses A.M."/>
            <person name="Louis E.J."/>
            <person name="Nieduszynski C.A."/>
        </authorList>
    </citation>
    <scope>NUCLEOTIDE SEQUENCE [LARGE SCALE GENOMIC DNA]</scope>
    <source>
        <strain evidence="12">H-6 / AS 2.3317 / CBS 10644</strain>
    </source>
</reference>
<dbReference type="GO" id="GO:0006367">
    <property type="term" value="P:transcription initiation at RNA polymerase II promoter"/>
    <property type="evidence" value="ECO:0007669"/>
    <property type="project" value="TreeGrafter"/>
</dbReference>